<protein>
    <submittedName>
        <fullName evidence="2">Uncharacterized protein</fullName>
    </submittedName>
</protein>
<keyword evidence="3" id="KW-1185">Reference proteome</keyword>
<gene>
    <name evidence="2" type="ORF">Pmani_014268</name>
</gene>
<feature type="non-terminal residue" evidence="2">
    <location>
        <position position="1"/>
    </location>
</feature>
<reference evidence="2" key="1">
    <citation type="submission" date="2023-11" db="EMBL/GenBank/DDBJ databases">
        <title>Genome assemblies of two species of porcelain crab, Petrolisthes cinctipes and Petrolisthes manimaculis (Anomura: Porcellanidae).</title>
        <authorList>
            <person name="Angst P."/>
        </authorList>
    </citation>
    <scope>NUCLEOTIDE SEQUENCE</scope>
    <source>
        <strain evidence="2">PB745_02</strain>
        <tissue evidence="2">Gill</tissue>
    </source>
</reference>
<dbReference type="AlphaFoldDB" id="A0AAE1U8V8"/>
<evidence type="ECO:0000256" key="1">
    <source>
        <dbReference type="SAM" id="MobiDB-lite"/>
    </source>
</evidence>
<evidence type="ECO:0000313" key="2">
    <source>
        <dbReference type="EMBL" id="KAK4314432.1"/>
    </source>
</evidence>
<organism evidence="2 3">
    <name type="scientific">Petrolisthes manimaculis</name>
    <dbReference type="NCBI Taxonomy" id="1843537"/>
    <lineage>
        <taxon>Eukaryota</taxon>
        <taxon>Metazoa</taxon>
        <taxon>Ecdysozoa</taxon>
        <taxon>Arthropoda</taxon>
        <taxon>Crustacea</taxon>
        <taxon>Multicrustacea</taxon>
        <taxon>Malacostraca</taxon>
        <taxon>Eumalacostraca</taxon>
        <taxon>Eucarida</taxon>
        <taxon>Decapoda</taxon>
        <taxon>Pleocyemata</taxon>
        <taxon>Anomura</taxon>
        <taxon>Galatheoidea</taxon>
        <taxon>Porcellanidae</taxon>
        <taxon>Petrolisthes</taxon>
    </lineage>
</organism>
<comment type="caution">
    <text evidence="2">The sequence shown here is derived from an EMBL/GenBank/DDBJ whole genome shotgun (WGS) entry which is preliminary data.</text>
</comment>
<name>A0AAE1U8V8_9EUCA</name>
<evidence type="ECO:0000313" key="3">
    <source>
        <dbReference type="Proteomes" id="UP001292094"/>
    </source>
</evidence>
<dbReference type="Proteomes" id="UP001292094">
    <property type="component" value="Unassembled WGS sequence"/>
</dbReference>
<accession>A0AAE1U8V8</accession>
<proteinExistence type="predicted"/>
<dbReference type="EMBL" id="JAWZYT010001222">
    <property type="protein sequence ID" value="KAK4314432.1"/>
    <property type="molecule type" value="Genomic_DNA"/>
</dbReference>
<sequence>RCRAAAEEKYSAWIQYKRNPTQHNKSQHRAACRRMVATCKWAMNRSEEDLKKKLRGPGVGNKTWWSLVKEKQGTSCQDVIPPLTRQDGTVATSSKEKASCSPPSSQKDEGWKTHIYPHLVSTSSVRRSSLR</sequence>
<feature type="region of interest" description="Disordered" evidence="1">
    <location>
        <begin position="78"/>
        <end position="115"/>
    </location>
</feature>